<feature type="region of interest" description="Disordered" evidence="5">
    <location>
        <begin position="3275"/>
        <end position="3300"/>
    </location>
</feature>
<reference evidence="8 9" key="1">
    <citation type="journal article" date="2018" name="Plant J.">
        <title>Genome sequences of Chlorella sorokiniana UTEX 1602 and Micractinium conductrix SAG 241.80: implications to maltose excretion by a green alga.</title>
        <authorList>
            <person name="Arriola M.B."/>
            <person name="Velmurugan N."/>
            <person name="Zhang Y."/>
            <person name="Plunkett M.H."/>
            <person name="Hondzo H."/>
            <person name="Barney B.M."/>
        </authorList>
    </citation>
    <scope>NUCLEOTIDE SEQUENCE [LARGE SCALE GENOMIC DNA]</scope>
    <source>
        <strain evidence="9">UTEX 1602</strain>
    </source>
</reference>
<dbReference type="EMBL" id="LHPG02000003">
    <property type="protein sequence ID" value="PRW59972.1"/>
    <property type="molecule type" value="Genomic_DNA"/>
</dbReference>
<feature type="region of interest" description="Disordered" evidence="5">
    <location>
        <begin position="730"/>
        <end position="775"/>
    </location>
</feature>
<keyword evidence="2" id="KW-0694">RNA-binding</keyword>
<sequence length="3454" mass="366820">MVKVLFAGEPSGRFEALFKRVAAVNASNGPFDLMLCCGAFFAGSGPDEGDYTGELLPYITGEKQAPIPTYFIGGWGAGSKQALEALSASDSNIKYLGRSGVANVAGLSIAFLDGTYNAAAFREGGGRGTGCRYYGDLDVDKLKLALAKAEGDIDVLLTNEWPQGLCDGLADNARPQDVKLDGSALGAEVAMACRPRYHIAAGKRVFYARPPYINADLGAGSHVTRFIGLAQVGNNNKQKWLHALGLTPASQMTPEQLTAVPDGSSPCPYEIASKKRNAEEAAREDEHLGQQDWRWQQRGKRQKGERPPIAAPSYGRKDIVKDKRKTAFVRNVPYRATEDDIVEFFSQCGQVVDVVRRNNAEGKLNSFCHVQFDSVEAMERACQLTGSQLLGRSLFIDVANSGASAAAKAVKPVEGCWFCLSNPNADVELVASVGEECYIALDKGAITDQHVLVLPVEHYASSLAAPSSTTEEMQRYLSALRSCFAAGGKEMVGFERYMALRKSGGNHCHFNAIAVPAAAAAKAREAFEAGAHRHGFTFTHLPKVAGDAAARDQLRNAVGDGEYFVALLPDGSRLVHPIAYGERFPLNFGREVFAELAGVPERADWKACAASKAEEEARTERFKKGFAPYDIMHFGGGLALGPPGGLQTLLWMRQYLGSSLQALACLALLLAAAPPARAQKAAGLCGVKAGGKPCARATHCCNKWGVCGTTNAYCGAASCVGGPCKKAAGTAPSPLPSPVPSAAPKASPPPPSPKPPTAADTSSGEAPFPPFPAELGNATEQYRQANPAVPRLPRASWLWGRDGELWRPTGRLADWSYVGYMAGEKPIPDFNTAMFNVNDYGAKGDGKTDDTKAILAAVKAASTRAAALLAAECGKTGCKAGFGNEGRQGVVVLLPAGRYVVTQTIAITQSNVVVRGEGVNSTTLYFPKPLSAIYGNAMQWSYAGGFLNCQGKRYISSNTQFRLAALKASARRGDRRLNVSSTAGITPGRWVRLFAQYPTAVATPALRRLLSEESAEDVLESAEDVLESTEAVLKSAEDVLEPTAAADELLDSAAAGDEHEQVAAVVVKLSAQQLGITADSWDSLSDQLMAQLEQLPAKLRNLLQQLLSGSLQPGAGTAEKKGSKTKCQKHKRGSSGRRGGSSCGGGSGGKGDSTKNPSKGGDKSGSGAEGSRPAIPSPEPTTPASTVGSTGSDGTDPASNSTAPAVPRNGTTDACADAPDYLTLTESLREGCLDAEDLGLSQPEEPAAAANSTNSTASDGGGDKAPGLAAGGTLDAYIYGRLAGAASGTSPFKNERIRFASRVSAVGNGWIELERPLPYDVHPDWGVAVYSFEHPVQHVGYENLAVEFKHDKYPAHLKAKGYNAFFLNACANTWVRNVHVIDADNGLEAINADFVTAQNMSFSYTAPRGVKTTTQDCNGHHGMWAAASSGVLFTDNDFCSTNSSLACCFIHDYTYDVYTQESVYANSKGIDMSLDMHRGGCHNNLWSNIDLGRGNRAFFSSGQMSQGAHSAANNTWWAIKASQRPAKSGPLQIRECSYGPLLSFVGTTYSAPADGNPGISPRVSPPTSRLFPATAIEPGVIQVGEGAFAYAGCSDPAAVISEIVLPLYGNPQLGCNSSLSYVIVAAACLNDRECLLRASSDVFTDECPGAPKSLQFSYLIDPDSQASTLWGNNGELYRPGGRLNDWSQAGYGAMERDIPNYPNKYDVRSYGARGDGSGDDSGAIQSAINAAASEASRTGSGVAVYMPAGSYRITKKITIESSRVVLRGSGKDSCKLIFPNTLQDVYGSGNWAFGGGWLGIVGKRADSRTVQNKLTDVVANANRGDYRVRVSSTSGISVGQWVKLYQPAPDNTGRRRLLSMDSSSGTTLGRKLRQDGPVVPPPGKVTVLGDAPMPAPGAASPAGSQDKAEANGRPVPHWYSDPAMQAALEAAVKAQWSIADALEQNPDRVPAQALEPNGTNPLGLDPMFLAAAYYGSMAWANEMAGEGYTDPNNPEAPALAASGSLESYLYGNNVVDSGTPSNMFPGKDRVRFVSRVRAVGNGYVEFERPLPYDVRLKWEPVLHRFNPSLVESGFEGFSMVFDWSPYPDHLSVNGNNGIVLYDMAHCWVKDVRMVDADNGVILSGGDFATITGVDTQFSRKRGTGSMGSRDVNGHHALWTSYCTNVLVTNFDIPWRWYHDLSVDSFAETTVYSSGKGVDINADCHRAGVHNNLFTNIDTGRGTRAFHSGGEKSRGANSAANNTWWNIHPSDDSITGLPSCSFGPLLNFFGLWGSPGSGRGGRRLLAPLSQAATASGRVRHTSLAAGPVTDPVAMARSAGSPPRLLLLLAAAALLLGAASAQKAKPAPMKTRSKSNWACGKRSKGQLCKDPKACCASWGTCGYTEKYCGMTCESGACWHQSRWTIFPPGYKSPAARKRSPPPPRAIVKPAAKSPTPPKYPSPKPSPSPKTSPPPPLVRSPRPPSPKPASPPPAPIRPPPPPPPAPKPSPSPPSPAPVGPVATSVYKLTETNGTYKLRIEEGSIAYAPCTNSSIITEVIRPLFGNSTLKCNSTDVYPIVSRACLGQSGCLLPAATEVYGHPCPAGTNQYLEFSFRCTAMVEQNPFAVSPPPVAPLVPSPPPKPPVPTMVRYTSLWGARGESWNPAGQLSDWSYAGYAANDQAIPDYTTVKTFNVLDFGAVGDGQTDCSQAFQKAIDAASAQAVKGVAVVIPEGRFVLRSEISITKSNVELRGAGMNKTVIYIPTTLTELKGKSSAWSFSGAFISIVGRKVDSSKSANYLASITQDARRGDRRLQVSTTATLKVGQWVRLWMRKPGNQNLRRRLLGTEETASFTAMQRQQLEGALAQERRAGRKLAQDNPFALTEASPASPPPSPEAEPSRAVNAFAMPLIYEDPYLQAAVEAAAEAETEYAEAAYARGPEPDEAGAQSTDPAKVEALEAAEAALLNPLGLEPIWLASARYGTAAMASEIADGDFPKDLLDEMLAPLNRTTDGSDDRAPSVAVLGSLDFYLYGDNKAVDSGDDFKVFPNSDHIRLASRVAAVGNGWIELERPLPYDVRTKWEPVLHKFAPTVQNSGMRGFTVEFKWTAYPEHFSAVGANAIAIYDAANCWVQDVKMVNVDNGVNVGGVDFLTVNNTVFDVTRERGTGSAKGTNGHHALWASRCADVLFNNFWLAKPWVHDLSLDQFAELTVYSNGGGVDINFDCHRAGTHANLFSNIAVGDGKRVFKSGGAKGRGAYSGANNTWYNIYATTNKPLALPACSYGPLLTFIGNFGKPKSGRRLASISDGSPSVPLPTSDPERPVLATAIPGGPIIIPEEEPAVALQLASATSPSPSLNPQSSPENPFALPDDAEQQQQAGALSAPSPELQPASDGSNGGEAAAAPLPSPPWVEQKEAASEEEDIDTPEEIDRADALGAANDCLEFGWTVLRFEHNKALPLHPGDLASAQLQARKLNKRRR</sequence>
<evidence type="ECO:0000259" key="6">
    <source>
        <dbReference type="PROSITE" id="PS50102"/>
    </source>
</evidence>
<dbReference type="CDD" id="cd00035">
    <property type="entry name" value="ChtBD1"/>
    <property type="match status" value="2"/>
</dbReference>
<dbReference type="SUPFAM" id="SSF54197">
    <property type="entry name" value="HIT-like"/>
    <property type="match status" value="1"/>
</dbReference>
<dbReference type="PANTHER" id="PTHR12072:SF4">
    <property type="entry name" value="CWF19-LIKE PROTEIN 1"/>
    <property type="match status" value="1"/>
</dbReference>
<dbReference type="InterPro" id="IPR000504">
    <property type="entry name" value="RRM_dom"/>
</dbReference>
<dbReference type="GO" id="GO:0061632">
    <property type="term" value="F:RNA lariat debranching enzyme activator activity"/>
    <property type="evidence" value="ECO:0007669"/>
    <property type="project" value="TreeGrafter"/>
</dbReference>
<dbReference type="GO" id="GO:0000398">
    <property type="term" value="P:mRNA splicing, via spliceosome"/>
    <property type="evidence" value="ECO:0007669"/>
    <property type="project" value="TreeGrafter"/>
</dbReference>
<dbReference type="SUPFAM" id="SSF54928">
    <property type="entry name" value="RNA-binding domain, RBD"/>
    <property type="match status" value="1"/>
</dbReference>
<feature type="compositionally biased region" description="Low complexity" evidence="5">
    <location>
        <begin position="1247"/>
        <end position="1258"/>
    </location>
</feature>
<dbReference type="PANTHER" id="PTHR12072">
    <property type="entry name" value="CWF19, CELL CYCLE CONTROL PROTEIN"/>
    <property type="match status" value="1"/>
</dbReference>
<dbReference type="OrthoDB" id="444325at2759"/>
<feature type="compositionally biased region" description="Basic and acidic residues" evidence="5">
    <location>
        <begin position="274"/>
        <end position="289"/>
    </location>
</feature>
<dbReference type="Gene3D" id="3.30.60.10">
    <property type="entry name" value="Endochitinase-like"/>
    <property type="match status" value="2"/>
</dbReference>
<dbReference type="Gene3D" id="2.60.120.740">
    <property type="match status" value="2"/>
</dbReference>
<feature type="compositionally biased region" description="Gly residues" evidence="5">
    <location>
        <begin position="1136"/>
        <end position="1151"/>
    </location>
</feature>
<evidence type="ECO:0000256" key="1">
    <source>
        <dbReference type="ARBA" id="ARBA00022669"/>
    </source>
</evidence>
<feature type="compositionally biased region" description="Pro residues" evidence="5">
    <location>
        <begin position="2432"/>
        <end position="2495"/>
    </location>
</feature>
<dbReference type="InterPro" id="IPR001002">
    <property type="entry name" value="Chitin-bd_1"/>
</dbReference>
<dbReference type="Pfam" id="PF12708">
    <property type="entry name" value="Pect-lyase_RHGA_epim"/>
    <property type="match status" value="3"/>
</dbReference>
<dbReference type="SUPFAM" id="SSF51126">
    <property type="entry name" value="Pectin lyase-like"/>
    <property type="match status" value="6"/>
</dbReference>
<evidence type="ECO:0000256" key="4">
    <source>
        <dbReference type="SAM" id="Coils"/>
    </source>
</evidence>
<feature type="domain" description="Chitin-binding type-1" evidence="7">
    <location>
        <begin position="682"/>
        <end position="726"/>
    </location>
</feature>
<dbReference type="SMART" id="SM00270">
    <property type="entry name" value="ChtBD1"/>
    <property type="match status" value="2"/>
</dbReference>
<evidence type="ECO:0000313" key="8">
    <source>
        <dbReference type="EMBL" id="PRW59972.1"/>
    </source>
</evidence>
<dbReference type="InterPro" id="IPR006768">
    <property type="entry name" value="Cwf19-like_C_dom-1"/>
</dbReference>
<evidence type="ECO:0000256" key="5">
    <source>
        <dbReference type="SAM" id="MobiDB-lite"/>
    </source>
</evidence>
<feature type="region of interest" description="Disordered" evidence="5">
    <location>
        <begin position="1852"/>
        <end position="1919"/>
    </location>
</feature>
<dbReference type="InterPro" id="IPR012334">
    <property type="entry name" value="Pectin_lyas_fold"/>
</dbReference>
<feature type="region of interest" description="Disordered" evidence="5">
    <location>
        <begin position="2342"/>
        <end position="2362"/>
    </location>
</feature>
<organism evidence="8 9">
    <name type="scientific">Chlorella sorokiniana</name>
    <name type="common">Freshwater green alga</name>
    <dbReference type="NCBI Taxonomy" id="3076"/>
    <lineage>
        <taxon>Eukaryota</taxon>
        <taxon>Viridiplantae</taxon>
        <taxon>Chlorophyta</taxon>
        <taxon>core chlorophytes</taxon>
        <taxon>Trebouxiophyceae</taxon>
        <taxon>Chlorellales</taxon>
        <taxon>Chlorellaceae</taxon>
        <taxon>Chlorella clade</taxon>
        <taxon>Chlorella</taxon>
    </lineage>
</organism>
<feature type="disulfide bond" evidence="3">
    <location>
        <begin position="700"/>
        <end position="714"/>
    </location>
</feature>
<evidence type="ECO:0000256" key="3">
    <source>
        <dbReference type="PROSITE-ProRule" id="PRU00261"/>
    </source>
</evidence>
<dbReference type="Gene3D" id="2.160.20.10">
    <property type="entry name" value="Single-stranded right-handed beta-helix, Pectin lyase-like"/>
    <property type="match status" value="5"/>
</dbReference>
<feature type="domain" description="RRM" evidence="6">
    <location>
        <begin position="325"/>
        <end position="401"/>
    </location>
</feature>
<dbReference type="CDD" id="cd07380">
    <property type="entry name" value="MPP_CWF19_N"/>
    <property type="match status" value="1"/>
</dbReference>
<protein>
    <submittedName>
        <fullName evidence="8">Zinc finger CCCH domain-containing 64</fullName>
    </submittedName>
</protein>
<evidence type="ECO:0000259" key="7">
    <source>
        <dbReference type="PROSITE" id="PS50941"/>
    </source>
</evidence>
<dbReference type="Pfam" id="PF04677">
    <property type="entry name" value="CwfJ_C_1"/>
    <property type="match status" value="1"/>
</dbReference>
<keyword evidence="4" id="KW-0175">Coiled coil</keyword>
<feature type="disulfide bond" evidence="3">
    <location>
        <begin position="2372"/>
        <end position="2386"/>
    </location>
</feature>
<dbReference type="PROSITE" id="PS50941">
    <property type="entry name" value="CHIT_BIND_I_2"/>
    <property type="match status" value="2"/>
</dbReference>
<feature type="compositionally biased region" description="Pro residues" evidence="5">
    <location>
        <begin position="733"/>
        <end position="756"/>
    </location>
</feature>
<keyword evidence="3" id="KW-1015">Disulfide bond</keyword>
<feature type="region of interest" description="Disordered" evidence="5">
    <location>
        <begin position="1113"/>
        <end position="1214"/>
    </location>
</feature>
<feature type="region of interest" description="Disordered" evidence="5">
    <location>
        <begin position="1244"/>
        <end position="1266"/>
    </location>
</feature>
<dbReference type="InterPro" id="IPR036861">
    <property type="entry name" value="Endochitinase-like_sf"/>
</dbReference>
<keyword evidence="1 3" id="KW-0147">Chitin-binding</keyword>
<dbReference type="STRING" id="3076.A0A2P6U0X9"/>
<accession>A0A2P6U0X9</accession>
<feature type="compositionally biased region" description="Basic residues" evidence="5">
    <location>
        <begin position="1123"/>
        <end position="1135"/>
    </location>
</feature>
<dbReference type="SMART" id="SM00360">
    <property type="entry name" value="RRM"/>
    <property type="match status" value="1"/>
</dbReference>
<dbReference type="GO" id="GO:0071014">
    <property type="term" value="C:post-mRNA release spliceosomal complex"/>
    <property type="evidence" value="ECO:0007669"/>
    <property type="project" value="TreeGrafter"/>
</dbReference>
<comment type="caution">
    <text evidence="8">The sequence shown here is derived from an EMBL/GenBank/DDBJ whole genome shotgun (WGS) entry which is preliminary data.</text>
</comment>
<feature type="compositionally biased region" description="Polar residues" evidence="5">
    <location>
        <begin position="1182"/>
        <end position="1203"/>
    </location>
</feature>
<dbReference type="SMART" id="SM00710">
    <property type="entry name" value="PbH1"/>
    <property type="match status" value="5"/>
</dbReference>
<dbReference type="Pfam" id="PF04676">
    <property type="entry name" value="CwfJ_C_2"/>
    <property type="match status" value="1"/>
</dbReference>
<dbReference type="InterPro" id="IPR043159">
    <property type="entry name" value="Lectin_gal-bd_sf"/>
</dbReference>
<dbReference type="Pfam" id="PF00076">
    <property type="entry name" value="RRM_1"/>
    <property type="match status" value="1"/>
</dbReference>
<dbReference type="GO" id="GO:0008061">
    <property type="term" value="F:chitin binding"/>
    <property type="evidence" value="ECO:0007669"/>
    <property type="project" value="UniProtKB-UniRule"/>
</dbReference>
<dbReference type="InterPro" id="IPR024535">
    <property type="entry name" value="RHGA/B-epi-like_pectate_lyase"/>
</dbReference>
<keyword evidence="9" id="KW-1185">Reference proteome</keyword>
<feature type="region of interest" description="Disordered" evidence="5">
    <location>
        <begin position="2407"/>
        <end position="2495"/>
    </location>
</feature>
<name>A0A2P6U0X9_CHLSO</name>
<feature type="region of interest" description="Disordered" evidence="5">
    <location>
        <begin position="3319"/>
        <end position="3401"/>
    </location>
</feature>
<dbReference type="InterPro" id="IPR036265">
    <property type="entry name" value="HIT-like_sf"/>
</dbReference>
<feature type="compositionally biased region" description="Low complexity" evidence="5">
    <location>
        <begin position="3326"/>
        <end position="3340"/>
    </location>
</feature>
<comment type="caution">
    <text evidence="3">Lacks conserved residue(s) required for the propagation of feature annotation.</text>
</comment>
<dbReference type="Proteomes" id="UP000239899">
    <property type="component" value="Unassembled WGS sequence"/>
</dbReference>
<dbReference type="GO" id="GO:0003723">
    <property type="term" value="F:RNA binding"/>
    <property type="evidence" value="ECO:0007669"/>
    <property type="project" value="UniProtKB-UniRule"/>
</dbReference>
<dbReference type="InterPro" id="IPR006626">
    <property type="entry name" value="PbH1"/>
</dbReference>
<dbReference type="InterPro" id="IPR012677">
    <property type="entry name" value="Nucleotide-bd_a/b_plait_sf"/>
</dbReference>
<dbReference type="InterPro" id="IPR006767">
    <property type="entry name" value="Cwf19-like_C_dom-2"/>
</dbReference>
<dbReference type="PROSITE" id="PS50102">
    <property type="entry name" value="RRM"/>
    <property type="match status" value="1"/>
</dbReference>
<evidence type="ECO:0000256" key="2">
    <source>
        <dbReference type="PROSITE-ProRule" id="PRU00176"/>
    </source>
</evidence>
<feature type="compositionally biased region" description="Low complexity" evidence="5">
    <location>
        <begin position="1884"/>
        <end position="1904"/>
    </location>
</feature>
<feature type="coiled-coil region" evidence="4">
    <location>
        <begin position="1012"/>
        <end position="1039"/>
    </location>
</feature>
<dbReference type="CDD" id="cd22823">
    <property type="entry name" value="Gal_Rha_Lectin"/>
    <property type="match status" value="1"/>
</dbReference>
<dbReference type="Gene3D" id="3.30.70.330">
    <property type="match status" value="1"/>
</dbReference>
<feature type="region of interest" description="Disordered" evidence="5">
    <location>
        <begin position="274"/>
        <end position="316"/>
    </location>
</feature>
<feature type="domain" description="Chitin-binding type-1" evidence="7">
    <location>
        <begin position="2354"/>
        <end position="2397"/>
    </location>
</feature>
<dbReference type="InterPro" id="IPR035979">
    <property type="entry name" value="RBD_domain_sf"/>
</dbReference>
<dbReference type="InterPro" id="IPR040194">
    <property type="entry name" value="Cwf19-like"/>
</dbReference>
<dbReference type="InterPro" id="IPR011050">
    <property type="entry name" value="Pectin_lyase_fold/virulence"/>
</dbReference>
<evidence type="ECO:0000313" key="9">
    <source>
        <dbReference type="Proteomes" id="UP000239899"/>
    </source>
</evidence>
<proteinExistence type="predicted"/>
<gene>
    <name evidence="8" type="ORF">C2E21_1823</name>
</gene>
<dbReference type="SUPFAM" id="SSF57016">
    <property type="entry name" value="Plant lectins/antimicrobial peptides"/>
    <property type="match status" value="2"/>
</dbReference>